<dbReference type="Pfam" id="PF07787">
    <property type="entry name" value="TMEM43"/>
    <property type="match status" value="1"/>
</dbReference>
<evidence type="ECO:0000256" key="2">
    <source>
        <dbReference type="ARBA" id="ARBA00004586"/>
    </source>
</evidence>
<evidence type="ECO:0000256" key="4">
    <source>
        <dbReference type="ARBA" id="ARBA00022824"/>
    </source>
</evidence>
<evidence type="ECO:0000256" key="1">
    <source>
        <dbReference type="ARBA" id="ARBA00004127"/>
    </source>
</evidence>
<comment type="subcellular location">
    <subcellularLocation>
        <location evidence="1">Endomembrane system</location>
        <topology evidence="1">Multi-pass membrane protein</topology>
    </subcellularLocation>
    <subcellularLocation>
        <location evidence="2">Endoplasmic reticulum membrane</location>
    </subcellularLocation>
</comment>
<keyword evidence="9" id="KW-1185">Reference proteome</keyword>
<evidence type="ECO:0000256" key="5">
    <source>
        <dbReference type="ARBA" id="ARBA00022989"/>
    </source>
</evidence>
<reference evidence="8 9" key="1">
    <citation type="submission" date="2019-04" db="EMBL/GenBank/DDBJ databases">
        <title>Phreatobacter aquaticus sp. nov.</title>
        <authorList>
            <person name="Choi A."/>
        </authorList>
    </citation>
    <scope>NUCLEOTIDE SEQUENCE [LARGE SCALE GENOMIC DNA]</scope>
    <source>
        <strain evidence="8 9">KCTC 52518</strain>
    </source>
</reference>
<dbReference type="OrthoDB" id="273988at2"/>
<name>A0A4D7B2G0_9HYPH</name>
<dbReference type="EMBL" id="CP039690">
    <property type="protein sequence ID" value="QCI65223.1"/>
    <property type="molecule type" value="Genomic_DNA"/>
</dbReference>
<evidence type="ECO:0000313" key="8">
    <source>
        <dbReference type="EMBL" id="QCI65223.1"/>
    </source>
</evidence>
<evidence type="ECO:0000256" key="7">
    <source>
        <dbReference type="SAM" id="Phobius"/>
    </source>
</evidence>
<dbReference type="GO" id="GO:0012505">
    <property type="term" value="C:endomembrane system"/>
    <property type="evidence" value="ECO:0007669"/>
    <property type="project" value="UniProtKB-SubCell"/>
</dbReference>
<feature type="transmembrane region" description="Helical" evidence="7">
    <location>
        <begin position="343"/>
        <end position="364"/>
    </location>
</feature>
<dbReference type="AlphaFoldDB" id="A0A4D7B2G0"/>
<sequence length="372" mass="39391">MTSTAISGHRLPTQYVLAAGCVLAAILLMVVGQHIDRRLGRRVDRIAAGIVSIDPARLNPAHDGRLVHVTGIVTAQAPVVDPDTGFQADGLKLTRQVEMFQWMRLTGADSASRTIAARWLGFGYPTMLLSIDGKPDGRSNPPMPLMSRTMLAPGMLIGDLPLDPRLAERIAPVVRQPVSAGALPALAARLGRNDLRLVGGRIVSAVDPAAPEVGDLAISYSLEVAGPAPVSLIARQQGDRLVPVSADEARILPVTMAGGVHDAGYFAAQARAAVGHDWSWTMRLLALGLVAMGCCVVIYWGADLTGRDHEIGGILLMIPVLLVAAPVWGLAMLLALVMGLTWWALALGMAGCLAVMVWLTLHWLDRGPGQQA</sequence>
<keyword evidence="5 7" id="KW-1133">Transmembrane helix</keyword>
<evidence type="ECO:0000256" key="3">
    <source>
        <dbReference type="ARBA" id="ARBA00022692"/>
    </source>
</evidence>
<evidence type="ECO:0000256" key="6">
    <source>
        <dbReference type="ARBA" id="ARBA00023136"/>
    </source>
</evidence>
<gene>
    <name evidence="8" type="ORF">E8M01_13985</name>
</gene>
<accession>A0A4D7B2G0</accession>
<dbReference type="GO" id="GO:0071763">
    <property type="term" value="P:nuclear membrane organization"/>
    <property type="evidence" value="ECO:0007669"/>
    <property type="project" value="TreeGrafter"/>
</dbReference>
<dbReference type="InterPro" id="IPR012430">
    <property type="entry name" value="TMEM43_fam"/>
</dbReference>
<protein>
    <submittedName>
        <fullName evidence="8">Uncharacterized protein</fullName>
    </submittedName>
</protein>
<dbReference type="PANTHER" id="PTHR13416:SF2">
    <property type="entry name" value="TRANSMEMBRANE PROTEIN 43"/>
    <property type="match status" value="1"/>
</dbReference>
<dbReference type="PANTHER" id="PTHR13416">
    <property type="match status" value="1"/>
</dbReference>
<dbReference type="RefSeq" id="WP_136960671.1">
    <property type="nucleotide sequence ID" value="NZ_CP039690.1"/>
</dbReference>
<evidence type="ECO:0000313" key="9">
    <source>
        <dbReference type="Proteomes" id="UP000298781"/>
    </source>
</evidence>
<keyword evidence="6 7" id="KW-0472">Membrane</keyword>
<feature type="transmembrane region" description="Helical" evidence="7">
    <location>
        <begin position="284"/>
        <end position="302"/>
    </location>
</feature>
<organism evidence="8 9">
    <name type="scientific">Phreatobacter stygius</name>
    <dbReference type="NCBI Taxonomy" id="1940610"/>
    <lineage>
        <taxon>Bacteria</taxon>
        <taxon>Pseudomonadati</taxon>
        <taxon>Pseudomonadota</taxon>
        <taxon>Alphaproteobacteria</taxon>
        <taxon>Hyphomicrobiales</taxon>
        <taxon>Phreatobacteraceae</taxon>
        <taxon>Phreatobacter</taxon>
    </lineage>
</organism>
<keyword evidence="4" id="KW-0256">Endoplasmic reticulum</keyword>
<dbReference type="Proteomes" id="UP000298781">
    <property type="component" value="Chromosome"/>
</dbReference>
<proteinExistence type="predicted"/>
<feature type="transmembrane region" description="Helical" evidence="7">
    <location>
        <begin position="12"/>
        <end position="32"/>
    </location>
</feature>
<dbReference type="KEGG" id="pstg:E8M01_13985"/>
<feature type="transmembrane region" description="Helical" evidence="7">
    <location>
        <begin position="314"/>
        <end position="336"/>
    </location>
</feature>
<dbReference type="GO" id="GO:0006629">
    <property type="term" value="P:lipid metabolic process"/>
    <property type="evidence" value="ECO:0007669"/>
    <property type="project" value="TreeGrafter"/>
</dbReference>
<keyword evidence="3 7" id="KW-0812">Transmembrane</keyword>